<feature type="non-terminal residue" evidence="1">
    <location>
        <position position="1"/>
    </location>
</feature>
<gene>
    <name evidence="1" type="ORF">PIB30_115676</name>
</gene>
<sequence>SASCAFDTSTASPLLSETLPEIVPSPTTTMSLSCTSAGASSIRILVPVDCWRLLMTEPDFPMTPPIREAWQRRRNATWPCGTESGGG</sequence>
<proteinExistence type="predicted"/>
<reference evidence="1 2" key="1">
    <citation type="journal article" date="2023" name="Plants (Basel)">
        <title>Bridging the Gap: Combining Genomics and Transcriptomics Approaches to Understand Stylosanthes scabra, an Orphan Legume from the Brazilian Caatinga.</title>
        <authorList>
            <person name="Ferreira-Neto J.R.C."/>
            <person name="da Silva M.D."/>
            <person name="Binneck E."/>
            <person name="de Melo N.F."/>
            <person name="da Silva R.H."/>
            <person name="de Melo A.L.T.M."/>
            <person name="Pandolfi V."/>
            <person name="Bustamante F.O."/>
            <person name="Brasileiro-Vidal A.C."/>
            <person name="Benko-Iseppon A.M."/>
        </authorList>
    </citation>
    <scope>NUCLEOTIDE SEQUENCE [LARGE SCALE GENOMIC DNA]</scope>
    <source>
        <tissue evidence="1">Leaves</tissue>
    </source>
</reference>
<name>A0ABU6X414_9FABA</name>
<evidence type="ECO:0000313" key="2">
    <source>
        <dbReference type="Proteomes" id="UP001341840"/>
    </source>
</evidence>
<dbReference type="Proteomes" id="UP001341840">
    <property type="component" value="Unassembled WGS sequence"/>
</dbReference>
<evidence type="ECO:0000313" key="1">
    <source>
        <dbReference type="EMBL" id="MED6191358.1"/>
    </source>
</evidence>
<organism evidence="1 2">
    <name type="scientific">Stylosanthes scabra</name>
    <dbReference type="NCBI Taxonomy" id="79078"/>
    <lineage>
        <taxon>Eukaryota</taxon>
        <taxon>Viridiplantae</taxon>
        <taxon>Streptophyta</taxon>
        <taxon>Embryophyta</taxon>
        <taxon>Tracheophyta</taxon>
        <taxon>Spermatophyta</taxon>
        <taxon>Magnoliopsida</taxon>
        <taxon>eudicotyledons</taxon>
        <taxon>Gunneridae</taxon>
        <taxon>Pentapetalae</taxon>
        <taxon>rosids</taxon>
        <taxon>fabids</taxon>
        <taxon>Fabales</taxon>
        <taxon>Fabaceae</taxon>
        <taxon>Papilionoideae</taxon>
        <taxon>50 kb inversion clade</taxon>
        <taxon>dalbergioids sensu lato</taxon>
        <taxon>Dalbergieae</taxon>
        <taxon>Pterocarpus clade</taxon>
        <taxon>Stylosanthes</taxon>
    </lineage>
</organism>
<accession>A0ABU6X414</accession>
<keyword evidence="2" id="KW-1185">Reference proteome</keyword>
<dbReference type="EMBL" id="JASCZI010194518">
    <property type="protein sequence ID" value="MED6191358.1"/>
    <property type="molecule type" value="Genomic_DNA"/>
</dbReference>
<comment type="caution">
    <text evidence="1">The sequence shown here is derived from an EMBL/GenBank/DDBJ whole genome shotgun (WGS) entry which is preliminary data.</text>
</comment>
<protein>
    <submittedName>
        <fullName evidence="1">Uncharacterized protein</fullName>
    </submittedName>
</protein>